<dbReference type="InterPro" id="IPR050764">
    <property type="entry name" value="CbbQ/NirQ/NorQ/GpvN"/>
</dbReference>
<evidence type="ECO:0000256" key="1">
    <source>
        <dbReference type="SAM" id="MobiDB-lite"/>
    </source>
</evidence>
<feature type="compositionally biased region" description="Acidic residues" evidence="1">
    <location>
        <begin position="390"/>
        <end position="399"/>
    </location>
</feature>
<feature type="domain" description="ATPase dynein-related AAA" evidence="2">
    <location>
        <begin position="145"/>
        <end position="282"/>
    </location>
</feature>
<organism evidence="3">
    <name type="scientific">marine metagenome</name>
    <dbReference type="NCBI Taxonomy" id="408172"/>
    <lineage>
        <taxon>unclassified sequences</taxon>
        <taxon>metagenomes</taxon>
        <taxon>ecological metagenomes</taxon>
    </lineage>
</organism>
<reference evidence="3" key="1">
    <citation type="submission" date="2018-05" db="EMBL/GenBank/DDBJ databases">
        <authorList>
            <person name="Lanie J.A."/>
            <person name="Ng W.-L."/>
            <person name="Kazmierczak K.M."/>
            <person name="Andrzejewski T.M."/>
            <person name="Davidsen T.M."/>
            <person name="Wayne K.J."/>
            <person name="Tettelin H."/>
            <person name="Glass J.I."/>
            <person name="Rusch D."/>
            <person name="Podicherti R."/>
            <person name="Tsui H.-C.T."/>
            <person name="Winkler M.E."/>
        </authorList>
    </citation>
    <scope>NUCLEOTIDE SEQUENCE</scope>
</reference>
<dbReference type="GO" id="GO:0016887">
    <property type="term" value="F:ATP hydrolysis activity"/>
    <property type="evidence" value="ECO:0007669"/>
    <property type="project" value="InterPro"/>
</dbReference>
<evidence type="ECO:0000259" key="2">
    <source>
        <dbReference type="Pfam" id="PF07728"/>
    </source>
</evidence>
<dbReference type="PANTHER" id="PTHR42759:SF1">
    <property type="entry name" value="MAGNESIUM-CHELATASE SUBUNIT CHLD"/>
    <property type="match status" value="1"/>
</dbReference>
<dbReference type="Pfam" id="PF07728">
    <property type="entry name" value="AAA_5"/>
    <property type="match status" value="1"/>
</dbReference>
<proteinExistence type="predicted"/>
<dbReference type="InterPro" id="IPR011704">
    <property type="entry name" value="ATPase_dyneun-rel_AAA"/>
</dbReference>
<protein>
    <recommendedName>
        <fullName evidence="2">ATPase dynein-related AAA domain-containing protein</fullName>
    </recommendedName>
</protein>
<accession>A0A381NF78</accession>
<dbReference type="SUPFAM" id="SSF52540">
    <property type="entry name" value="P-loop containing nucleoside triphosphate hydrolases"/>
    <property type="match status" value="1"/>
</dbReference>
<dbReference type="PANTHER" id="PTHR42759">
    <property type="entry name" value="MOXR FAMILY PROTEIN"/>
    <property type="match status" value="1"/>
</dbReference>
<sequence>MKKLDMNTTSTRRAFKAEIDKLYGVGAFTLEQAKDALVSCGEDVKSKWPAIYKIVLKRHCEVEPGLFSFAGNAEVSIEANKVEEKKKTLESDWEVLSETPAKPKVVAQAAPFIINLIPKRDPQYVSWGHFKDIKTVLEKRIFYPLFVTGLSGNGKTSMIREVCAKLKRDFVRVNITVETDEDDLLGGFRLVNGETVWQDGPIIVAMRTGAVALIDEIDLASHKIMCLQPIMEGQPIYLKKINEVVYPKPGFNIVATANTKGKGSEDGRFMGTNILNEAFLDRFSATFYQEYPSAAYEAKILKKQFSVHDIQEDDFVDKLVKWADVIRQSYKEGAVDEIITTRRLIDITKSFVIFGDKMKSVVMCLERFDTETKESFSDLYTKVDAGVSLDDDVESDDTEDAKPIENKDDQVPF</sequence>
<dbReference type="Gene3D" id="3.40.50.300">
    <property type="entry name" value="P-loop containing nucleotide triphosphate hydrolases"/>
    <property type="match status" value="1"/>
</dbReference>
<feature type="compositionally biased region" description="Basic and acidic residues" evidence="1">
    <location>
        <begin position="400"/>
        <end position="413"/>
    </location>
</feature>
<dbReference type="AlphaFoldDB" id="A0A381NF78"/>
<dbReference type="EMBL" id="UINC01000317">
    <property type="protein sequence ID" value="SUZ53167.1"/>
    <property type="molecule type" value="Genomic_DNA"/>
</dbReference>
<name>A0A381NF78_9ZZZZ</name>
<dbReference type="InterPro" id="IPR027417">
    <property type="entry name" value="P-loop_NTPase"/>
</dbReference>
<dbReference type="GO" id="GO:0005524">
    <property type="term" value="F:ATP binding"/>
    <property type="evidence" value="ECO:0007669"/>
    <property type="project" value="InterPro"/>
</dbReference>
<feature type="region of interest" description="Disordered" evidence="1">
    <location>
        <begin position="390"/>
        <end position="413"/>
    </location>
</feature>
<evidence type="ECO:0000313" key="3">
    <source>
        <dbReference type="EMBL" id="SUZ53167.1"/>
    </source>
</evidence>
<gene>
    <name evidence="3" type="ORF">METZ01_LOCUS6021</name>
</gene>